<keyword evidence="7" id="KW-0963">Cytoplasm</keyword>
<accession>A0A0N5AHD2</accession>
<dbReference type="GO" id="GO:0005737">
    <property type="term" value="C:cytoplasm"/>
    <property type="evidence" value="ECO:0007669"/>
    <property type="project" value="UniProtKB-SubCell"/>
</dbReference>
<feature type="region of interest" description="Disordered" evidence="10">
    <location>
        <begin position="161"/>
        <end position="205"/>
    </location>
</feature>
<keyword evidence="8" id="KW-0653">Protein transport</keyword>
<evidence type="ECO:0000313" key="13">
    <source>
        <dbReference type="WBParaSite" id="SMUV_0000378301-mRNA-1"/>
    </source>
</evidence>
<comment type="similarity">
    <text evidence="4">Belongs to the IWR1/SLC7A6OS family.</text>
</comment>
<feature type="compositionally biased region" description="Low complexity" evidence="10">
    <location>
        <begin position="259"/>
        <end position="270"/>
    </location>
</feature>
<keyword evidence="6" id="KW-0813">Transport</keyword>
<protein>
    <recommendedName>
        <fullName evidence="5">Probable RNA polymerase II nuclear localization protein SLC7A6OS</fullName>
    </recommendedName>
</protein>
<dbReference type="PANTHER" id="PTHR31196">
    <property type="entry name" value="RNA POLYMERASE II NUCLEAR LOCALIZATION PROTEIN SLC7A6OS-RELATED"/>
    <property type="match status" value="1"/>
</dbReference>
<dbReference type="GO" id="GO:0015031">
    <property type="term" value="P:protein transport"/>
    <property type="evidence" value="ECO:0007669"/>
    <property type="project" value="UniProtKB-KW"/>
</dbReference>
<comment type="subcellular location">
    <subcellularLocation>
        <location evidence="3">Cytoplasm</location>
    </subcellularLocation>
    <subcellularLocation>
        <location evidence="2">Nucleus</location>
    </subcellularLocation>
</comment>
<name>A0A0N5AHD2_9BILA</name>
<feature type="compositionally biased region" description="Acidic residues" evidence="10">
    <location>
        <begin position="163"/>
        <end position="180"/>
    </location>
</feature>
<comment type="function">
    <text evidence="1">Directs RNA polymerase II nuclear import.</text>
</comment>
<evidence type="ECO:0000256" key="1">
    <source>
        <dbReference type="ARBA" id="ARBA00003202"/>
    </source>
</evidence>
<dbReference type="InterPro" id="IPR040218">
    <property type="entry name" value="SLC7A6OS"/>
</dbReference>
<evidence type="ECO:0000256" key="4">
    <source>
        <dbReference type="ARBA" id="ARBA00010218"/>
    </source>
</evidence>
<dbReference type="InterPro" id="IPR013883">
    <property type="entry name" value="TF_Iwr1_dom"/>
</dbReference>
<dbReference type="Pfam" id="PF08574">
    <property type="entry name" value="Iwr1"/>
    <property type="match status" value="1"/>
</dbReference>
<sequence>MASAAEPLCFNVFRVRRKRNAHPLKALMVSVKRPRNEGVNAFCDLLYQHVTTSEVPDVTTIGEIGPANQLNFIDFDPSSANTLPSRHEEEGDEETKALGLLSLHAPDERGSIMESSEGSKNCEREISSDDYVFDFYWNARDFDCNKDEYLIRPVDSSEFELLVPDDEESSAEADDDDDSNREDYYLNDYPDEDSDREDGNWLNGYDDDDSDRECYGLSYYHDDDDDICLARFNGSPVWPTNKSFYCGSSDSSSDDCGRLDSSSGDCYGSY</sequence>
<dbReference type="GO" id="GO:0005634">
    <property type="term" value="C:nucleus"/>
    <property type="evidence" value="ECO:0007669"/>
    <property type="project" value="UniProtKB-SubCell"/>
</dbReference>
<evidence type="ECO:0000256" key="5">
    <source>
        <dbReference type="ARBA" id="ARBA00017036"/>
    </source>
</evidence>
<feature type="region of interest" description="Disordered" evidence="10">
    <location>
        <begin position="249"/>
        <end position="270"/>
    </location>
</feature>
<proteinExistence type="inferred from homology"/>
<evidence type="ECO:0000313" key="12">
    <source>
        <dbReference type="Proteomes" id="UP000046393"/>
    </source>
</evidence>
<dbReference type="GO" id="GO:0032502">
    <property type="term" value="P:developmental process"/>
    <property type="evidence" value="ECO:0007669"/>
    <property type="project" value="TreeGrafter"/>
</dbReference>
<dbReference type="PANTHER" id="PTHR31196:SF2">
    <property type="entry name" value="RNA POLYMERASE II NUCLEAR LOCALIZATION PROTEIN SLC7A6OS-RELATED"/>
    <property type="match status" value="1"/>
</dbReference>
<evidence type="ECO:0000256" key="6">
    <source>
        <dbReference type="ARBA" id="ARBA00022448"/>
    </source>
</evidence>
<evidence type="ECO:0000259" key="11">
    <source>
        <dbReference type="Pfam" id="PF08574"/>
    </source>
</evidence>
<evidence type="ECO:0000256" key="10">
    <source>
        <dbReference type="SAM" id="MobiDB-lite"/>
    </source>
</evidence>
<evidence type="ECO:0000256" key="9">
    <source>
        <dbReference type="ARBA" id="ARBA00023242"/>
    </source>
</evidence>
<keyword evidence="9" id="KW-0539">Nucleus</keyword>
<reference evidence="13" key="1">
    <citation type="submission" date="2017-02" db="UniProtKB">
        <authorList>
            <consortium name="WormBaseParasite"/>
        </authorList>
    </citation>
    <scope>IDENTIFICATION</scope>
</reference>
<keyword evidence="12" id="KW-1185">Reference proteome</keyword>
<organism evidence="12 13">
    <name type="scientific">Syphacia muris</name>
    <dbReference type="NCBI Taxonomy" id="451379"/>
    <lineage>
        <taxon>Eukaryota</taxon>
        <taxon>Metazoa</taxon>
        <taxon>Ecdysozoa</taxon>
        <taxon>Nematoda</taxon>
        <taxon>Chromadorea</taxon>
        <taxon>Rhabditida</taxon>
        <taxon>Spirurina</taxon>
        <taxon>Oxyuridomorpha</taxon>
        <taxon>Oxyuroidea</taxon>
        <taxon>Oxyuridae</taxon>
        <taxon>Syphacia</taxon>
    </lineage>
</organism>
<evidence type="ECO:0000256" key="2">
    <source>
        <dbReference type="ARBA" id="ARBA00004123"/>
    </source>
</evidence>
<dbReference type="AlphaFoldDB" id="A0A0N5AHD2"/>
<evidence type="ECO:0000256" key="8">
    <source>
        <dbReference type="ARBA" id="ARBA00022927"/>
    </source>
</evidence>
<feature type="domain" description="Transcription factor Iwr1" evidence="11">
    <location>
        <begin position="129"/>
        <end position="193"/>
    </location>
</feature>
<dbReference type="Proteomes" id="UP000046393">
    <property type="component" value="Unplaced"/>
</dbReference>
<evidence type="ECO:0000256" key="7">
    <source>
        <dbReference type="ARBA" id="ARBA00022490"/>
    </source>
</evidence>
<evidence type="ECO:0000256" key="3">
    <source>
        <dbReference type="ARBA" id="ARBA00004496"/>
    </source>
</evidence>
<dbReference type="WBParaSite" id="SMUV_0000378301-mRNA-1">
    <property type="protein sequence ID" value="SMUV_0000378301-mRNA-1"/>
    <property type="gene ID" value="SMUV_0000378301"/>
</dbReference>